<proteinExistence type="predicted"/>
<evidence type="ECO:0000256" key="1">
    <source>
        <dbReference type="ARBA" id="ARBA00022598"/>
    </source>
</evidence>
<dbReference type="SUPFAM" id="SSF56059">
    <property type="entry name" value="Glutathione synthetase ATP-binding domain-like"/>
    <property type="match status" value="1"/>
</dbReference>
<gene>
    <name evidence="6" type="primary">rizA_2</name>
    <name evidence="6" type="ORF">EJ065_2505</name>
</gene>
<dbReference type="InterPro" id="IPR052032">
    <property type="entry name" value="ATP-dep_AA_Ligase"/>
</dbReference>
<dbReference type="RefSeq" id="WP_164933189.1">
    <property type="nucleotide sequence ID" value="NZ_CP034669.1"/>
</dbReference>
<dbReference type="Pfam" id="PF02786">
    <property type="entry name" value="CPSase_L_D2"/>
    <property type="match status" value="1"/>
</dbReference>
<evidence type="ECO:0000256" key="3">
    <source>
        <dbReference type="ARBA" id="ARBA00022840"/>
    </source>
</evidence>
<dbReference type="PANTHER" id="PTHR43585">
    <property type="entry name" value="FUMIPYRROLE BIOSYNTHESIS PROTEIN C"/>
    <property type="match status" value="1"/>
</dbReference>
<feature type="domain" description="ATP-grasp" evidence="5">
    <location>
        <begin position="123"/>
        <end position="314"/>
    </location>
</feature>
<sequence>MNLEGAPAPHPTRQVLVLVNTDHEDTPYDEWAAGTDLQLTLLCSEEKAPGYRHLPRVWSFPNYRTNGQVEQTALRLAKEIGFRALFAKGEVDILRAGRLRDALGLPGQGFQSALVFRDKLLMKARLQEGGVPVAVAARVTTACDLLEFVEAHGLPVVIKPVLGSGSLDTRVIRDEAALDALLVRGIAPDMAVEKFVEGTMYHVDGLMAHSEVVEIHPSTYVNDCLSFQRDEFLGGYLLREDHPLRERLVRFTRQALRALPTPPHMTFHAEVWHTPDDRLVLCEIASRTAGCRFNTTFELGRGFNLDRNWFNAQCGLPVDVPPARSPGADGRMSGWCVVYPRAGLLTGLPEGTPPPGVHQLRLNGKPGQTHHGGSKSGDYLAGFILKGGSEEQLQSRIREVATWFERNTTWRQEQP</sequence>
<evidence type="ECO:0000313" key="7">
    <source>
        <dbReference type="Proteomes" id="UP000288758"/>
    </source>
</evidence>
<dbReference type="AlphaFoldDB" id="A0A410RQA7"/>
<dbReference type="Gene3D" id="3.30.470.20">
    <property type="entry name" value="ATP-grasp fold, B domain"/>
    <property type="match status" value="1"/>
</dbReference>
<organism evidence="6 7">
    <name type="scientific">Corallococcus coralloides</name>
    <name type="common">Myxococcus coralloides</name>
    <dbReference type="NCBI Taxonomy" id="184914"/>
    <lineage>
        <taxon>Bacteria</taxon>
        <taxon>Pseudomonadati</taxon>
        <taxon>Myxococcota</taxon>
        <taxon>Myxococcia</taxon>
        <taxon>Myxococcales</taxon>
        <taxon>Cystobacterineae</taxon>
        <taxon>Myxococcaceae</taxon>
        <taxon>Corallococcus</taxon>
    </lineage>
</organism>
<dbReference type="InterPro" id="IPR011761">
    <property type="entry name" value="ATP-grasp"/>
</dbReference>
<dbReference type="Gene3D" id="3.40.50.20">
    <property type="match status" value="1"/>
</dbReference>
<evidence type="ECO:0000256" key="2">
    <source>
        <dbReference type="ARBA" id="ARBA00022741"/>
    </source>
</evidence>
<keyword evidence="3 4" id="KW-0067">ATP-binding</keyword>
<dbReference type="GO" id="GO:0005524">
    <property type="term" value="F:ATP binding"/>
    <property type="evidence" value="ECO:0007669"/>
    <property type="project" value="UniProtKB-UniRule"/>
</dbReference>
<dbReference type="GO" id="GO:0016874">
    <property type="term" value="F:ligase activity"/>
    <property type="evidence" value="ECO:0007669"/>
    <property type="project" value="UniProtKB-KW"/>
</dbReference>
<name>A0A410RQA7_CORCK</name>
<evidence type="ECO:0000256" key="4">
    <source>
        <dbReference type="PROSITE-ProRule" id="PRU00409"/>
    </source>
</evidence>
<dbReference type="Gene3D" id="3.30.1490.20">
    <property type="entry name" value="ATP-grasp fold, A domain"/>
    <property type="match status" value="1"/>
</dbReference>
<dbReference type="GO" id="GO:0046872">
    <property type="term" value="F:metal ion binding"/>
    <property type="evidence" value="ECO:0007669"/>
    <property type="project" value="InterPro"/>
</dbReference>
<dbReference type="Proteomes" id="UP000288758">
    <property type="component" value="Chromosome"/>
</dbReference>
<dbReference type="InterPro" id="IPR005479">
    <property type="entry name" value="CPAse_ATP-bd"/>
</dbReference>
<accession>A0A410RQA7</accession>
<evidence type="ECO:0000259" key="5">
    <source>
        <dbReference type="PROSITE" id="PS50975"/>
    </source>
</evidence>
<evidence type="ECO:0000313" key="6">
    <source>
        <dbReference type="EMBL" id="QAT84082.1"/>
    </source>
</evidence>
<dbReference type="PROSITE" id="PS50975">
    <property type="entry name" value="ATP_GRASP"/>
    <property type="match status" value="1"/>
</dbReference>
<dbReference type="EMBL" id="CP034669">
    <property type="protein sequence ID" value="QAT84082.1"/>
    <property type="molecule type" value="Genomic_DNA"/>
</dbReference>
<dbReference type="InterPro" id="IPR013815">
    <property type="entry name" value="ATP_grasp_subdomain_1"/>
</dbReference>
<keyword evidence="1 6" id="KW-0436">Ligase</keyword>
<reference evidence="6 7" key="1">
    <citation type="submission" date="2018-12" db="EMBL/GenBank/DDBJ databases">
        <title>Complete Genome Sequence of the Corallopyronin A producing Myxobacterium Corallococcus coralloides B035.</title>
        <authorList>
            <person name="Bouhired S.M."/>
            <person name="Rupp O."/>
            <person name="Blom J."/>
            <person name="Schaeberle T.F."/>
            <person name="Kehraus S."/>
            <person name="Schiefer A."/>
            <person name="Pfarr K."/>
            <person name="Goesmann A."/>
            <person name="Hoerauf A."/>
            <person name="Koenig G.M."/>
        </authorList>
    </citation>
    <scope>NUCLEOTIDE SEQUENCE [LARGE SCALE GENOMIC DNA]</scope>
    <source>
        <strain evidence="6 7">B035</strain>
    </source>
</reference>
<keyword evidence="2 4" id="KW-0547">Nucleotide-binding</keyword>
<protein>
    <submittedName>
        <fullName evidence="6">L-arginine-specific L-amino acid ligase</fullName>
    </submittedName>
</protein>
<dbReference type="PANTHER" id="PTHR43585:SF2">
    <property type="entry name" value="ATP-GRASP ENZYME FSQD"/>
    <property type="match status" value="1"/>
</dbReference>